<dbReference type="GO" id="GO:0005744">
    <property type="term" value="C:TIM23 mitochondrial import inner membrane translocase complex"/>
    <property type="evidence" value="ECO:0007669"/>
    <property type="project" value="UniProtKB-UniRule"/>
</dbReference>
<dbReference type="Pfam" id="PF03031">
    <property type="entry name" value="NIF"/>
    <property type="match status" value="1"/>
</dbReference>
<dbReference type="RefSeq" id="XP_013903015.1">
    <property type="nucleotide sequence ID" value="XM_014047561.1"/>
</dbReference>
<organism evidence="4 5">
    <name type="scientific">Monoraphidium neglectum</name>
    <dbReference type="NCBI Taxonomy" id="145388"/>
    <lineage>
        <taxon>Eukaryota</taxon>
        <taxon>Viridiplantae</taxon>
        <taxon>Chlorophyta</taxon>
        <taxon>core chlorophytes</taxon>
        <taxon>Chlorophyceae</taxon>
        <taxon>CS clade</taxon>
        <taxon>Sphaeropleales</taxon>
        <taxon>Selenastraceae</taxon>
        <taxon>Monoraphidium</taxon>
    </lineage>
</organism>
<dbReference type="EMBL" id="KK100745">
    <property type="protein sequence ID" value="KIZ03996.1"/>
    <property type="molecule type" value="Genomic_DNA"/>
</dbReference>
<proteinExistence type="inferred from homology"/>
<dbReference type="STRING" id="145388.A0A0D2NFX9"/>
<name>A0A0D2NFX9_9CHLO</name>
<comment type="function">
    <text evidence="1">Essential component of the TIM23 complex, a complex that mediates the translocation of transit peptide-containing proteins across the mitochondrial inner membrane.</text>
</comment>
<comment type="subunit">
    <text evidence="1">Component of the TIM23 complex.</text>
</comment>
<dbReference type="GO" id="GO:0015031">
    <property type="term" value="P:protein transport"/>
    <property type="evidence" value="ECO:0007669"/>
    <property type="project" value="UniProtKB-KW"/>
</dbReference>
<dbReference type="InterPro" id="IPR023214">
    <property type="entry name" value="HAD_sf"/>
</dbReference>
<dbReference type="KEGG" id="mng:MNEG_3959"/>
<keyword evidence="5" id="KW-1185">Reference proteome</keyword>
<dbReference type="PANTHER" id="PTHR12210">
    <property type="entry name" value="DULLARD PROTEIN PHOSPHATASE"/>
    <property type="match status" value="1"/>
</dbReference>
<keyword evidence="1" id="KW-0811">Translocation</keyword>
<feature type="domain" description="FCP1 homology" evidence="3">
    <location>
        <begin position="63"/>
        <end position="235"/>
    </location>
</feature>
<dbReference type="SMART" id="SM00577">
    <property type="entry name" value="CPDc"/>
    <property type="match status" value="1"/>
</dbReference>
<keyword evidence="1" id="KW-0653">Protein transport</keyword>
<dbReference type="Gene3D" id="3.40.50.1000">
    <property type="entry name" value="HAD superfamily/HAD-like"/>
    <property type="match status" value="1"/>
</dbReference>
<dbReference type="PROSITE" id="PS50969">
    <property type="entry name" value="FCP1"/>
    <property type="match status" value="1"/>
</dbReference>
<dbReference type="InterPro" id="IPR050365">
    <property type="entry name" value="TIM50"/>
</dbReference>
<dbReference type="InterPro" id="IPR036412">
    <property type="entry name" value="HAD-like_sf"/>
</dbReference>
<evidence type="ECO:0000256" key="2">
    <source>
        <dbReference type="SAM" id="MobiDB-lite"/>
    </source>
</evidence>
<evidence type="ECO:0000313" key="4">
    <source>
        <dbReference type="EMBL" id="KIZ03996.1"/>
    </source>
</evidence>
<dbReference type="AlphaFoldDB" id="A0A0D2NFX9"/>
<keyword evidence="1" id="KW-0813">Transport</keyword>
<dbReference type="SUPFAM" id="SSF56784">
    <property type="entry name" value="HAD-like"/>
    <property type="match status" value="1"/>
</dbReference>
<feature type="region of interest" description="Disordered" evidence="2">
    <location>
        <begin position="28"/>
        <end position="63"/>
    </location>
</feature>
<gene>
    <name evidence="4" type="ORF">MNEG_3959</name>
</gene>
<protein>
    <recommendedName>
        <fullName evidence="1">Mitochondrial import inner membrane translocase subunit TIM50</fullName>
    </recommendedName>
</protein>
<evidence type="ECO:0000259" key="3">
    <source>
        <dbReference type="PROSITE" id="PS50969"/>
    </source>
</evidence>
<keyword evidence="1" id="KW-0809">Transit peptide</keyword>
<dbReference type="GeneID" id="25736837"/>
<evidence type="ECO:0000256" key="1">
    <source>
        <dbReference type="RuleBase" id="RU365079"/>
    </source>
</evidence>
<comment type="similarity">
    <text evidence="1">Belongs to the TIM50 family.</text>
</comment>
<comment type="subcellular location">
    <subcellularLocation>
        <location evidence="1">Mitochondrion inner membrane</location>
        <topology evidence="1">Single-pass membrane protein</topology>
    </subcellularLocation>
</comment>
<keyword evidence="1" id="KW-0496">Mitochondrion</keyword>
<accession>A0A0D2NFX9</accession>
<reference evidence="4 5" key="1">
    <citation type="journal article" date="2013" name="BMC Genomics">
        <title>Reconstruction of the lipid metabolism for the microalga Monoraphidium neglectum from its genome sequence reveals characteristics suitable for biofuel production.</title>
        <authorList>
            <person name="Bogen C."/>
            <person name="Al-Dilaimi A."/>
            <person name="Albersmeier A."/>
            <person name="Wichmann J."/>
            <person name="Grundmann M."/>
            <person name="Rupp O."/>
            <person name="Lauersen K.J."/>
            <person name="Blifernez-Klassen O."/>
            <person name="Kalinowski J."/>
            <person name="Goesmann A."/>
            <person name="Mussgnug J.H."/>
            <person name="Kruse O."/>
        </authorList>
    </citation>
    <scope>NUCLEOTIDE SEQUENCE [LARGE SCALE GENOMIC DNA]</scope>
    <source>
        <strain evidence="4 5">SAG 48.87</strain>
    </source>
</reference>
<dbReference type="InterPro" id="IPR004274">
    <property type="entry name" value="FCP1_dom"/>
</dbReference>
<dbReference type="OrthoDB" id="3512845at2759"/>
<evidence type="ECO:0000313" key="5">
    <source>
        <dbReference type="Proteomes" id="UP000054498"/>
    </source>
</evidence>
<dbReference type="Proteomes" id="UP000054498">
    <property type="component" value="Unassembled WGS sequence"/>
</dbReference>
<sequence>MDEDYDLEDYVSYKYAGGVVGERAVDHAPAPHHREPAQPAQQHDRRHQQQEHQHNHRRHHGGKRDDRILLLFDLNGVLTDHTAPRMEGRSIRRDHVVRPHIECLLALREHFRLGIYSSAMRHTIDRALALVRSNLLAMRRQGVEVPDAPLFEVIMHRDHCAPDLHWRQRPGGKEWSTVKPLARHGLDLARCVLVDNDWHKSVKGEEANMLLVPDWLQEPVSNADLPVLVHLLLRLLPGRADVRPAAAAVSQGLVHARLARFGPGAQPINIPYTDGRVTHGVGPDGLEPGLVAAAVKAVEEAAGDAAAASGASGAPAAGLVATHAAAAQAARAACDRRADGQVVQAPSRVDRAAAQQTAVGGQWWTEPLGPRYHERLGW</sequence>